<sequence>MAAGAVALIAIGSAPARAADLPPLKNGHNITVGEVFGPEKLGLSRTYEITMTDPNADGRVTFLGQLAVRVTLPEDYLTSSKTYPTLYLLHGHGGTEQQWTGAPGDAEKIAAGKGVILVSIEGGKAGWFTNWVDQSAGAQNWEKYHVDDLIPWIDENFRTKPDKAHRAIAGLSMGGYGALHYAFKHPNLFNHVSSYSGGVDLEDQAIRTAVTGSLVQEGLPALGAFGNPIWPFDTVWKSENPVRHADQLRGVGISLYAGDGLGTTDPVSAVIERGAGNATNTLAGRLTALGIPHYWEMYGHNVSYGGYTCDGGHNQGCWNMALAKDIGKIMADIS</sequence>
<dbReference type="InterPro" id="IPR029058">
    <property type="entry name" value="AB_hydrolase_fold"/>
</dbReference>
<dbReference type="STRING" id="571913.VV02_11965"/>
<feature type="signal peptide" evidence="1">
    <location>
        <begin position="1"/>
        <end position="18"/>
    </location>
</feature>
<keyword evidence="1" id="KW-0732">Signal</keyword>
<dbReference type="AlphaFoldDB" id="A0A0K1JI64"/>
<dbReference type="Proteomes" id="UP000066480">
    <property type="component" value="Chromosome"/>
</dbReference>
<organism evidence="2 3">
    <name type="scientific">Luteipulveratus mongoliensis</name>
    <dbReference type="NCBI Taxonomy" id="571913"/>
    <lineage>
        <taxon>Bacteria</taxon>
        <taxon>Bacillati</taxon>
        <taxon>Actinomycetota</taxon>
        <taxon>Actinomycetes</taxon>
        <taxon>Micrococcales</taxon>
        <taxon>Dermacoccaceae</taxon>
        <taxon>Luteipulveratus</taxon>
    </lineage>
</organism>
<dbReference type="Pfam" id="PF00756">
    <property type="entry name" value="Esterase"/>
    <property type="match status" value="1"/>
</dbReference>
<evidence type="ECO:0000256" key="1">
    <source>
        <dbReference type="SAM" id="SignalP"/>
    </source>
</evidence>
<reference evidence="2 3" key="1">
    <citation type="submission" date="2015-03" db="EMBL/GenBank/DDBJ databases">
        <title>Luteipulveratus halotolerans sp. nov., a novel actinobacterium (Dermacoccaceae) from Sarawak, Malaysia.</title>
        <authorList>
            <person name="Juboi H."/>
            <person name="Basik A."/>
            <person name="Shamsul S.S."/>
            <person name="Arnold P."/>
            <person name="Schmitt E.K."/>
            <person name="Sanglier J.-J."/>
            <person name="Yeo T."/>
        </authorList>
    </citation>
    <scope>NUCLEOTIDE SEQUENCE [LARGE SCALE GENOMIC DNA]</scope>
    <source>
        <strain evidence="2 3">MN07-A0370</strain>
    </source>
</reference>
<evidence type="ECO:0008006" key="4">
    <source>
        <dbReference type="Google" id="ProtNLM"/>
    </source>
</evidence>
<dbReference type="Gene3D" id="3.40.50.1820">
    <property type="entry name" value="alpha/beta hydrolase"/>
    <property type="match status" value="1"/>
</dbReference>
<gene>
    <name evidence="2" type="ORF">VV02_11965</name>
</gene>
<dbReference type="EMBL" id="CP011112">
    <property type="protein sequence ID" value="AKU16412.1"/>
    <property type="molecule type" value="Genomic_DNA"/>
</dbReference>
<protein>
    <recommendedName>
        <fullName evidence="4">Esterase</fullName>
    </recommendedName>
</protein>
<dbReference type="KEGG" id="lmoi:VV02_11965"/>
<evidence type="ECO:0000313" key="3">
    <source>
        <dbReference type="Proteomes" id="UP000066480"/>
    </source>
</evidence>
<accession>A0A0K1JI64</accession>
<dbReference type="PANTHER" id="PTHR48098">
    <property type="entry name" value="ENTEROCHELIN ESTERASE-RELATED"/>
    <property type="match status" value="1"/>
</dbReference>
<dbReference type="SUPFAM" id="SSF53474">
    <property type="entry name" value="alpha/beta-Hydrolases"/>
    <property type="match status" value="1"/>
</dbReference>
<dbReference type="InterPro" id="IPR000801">
    <property type="entry name" value="Esterase-like"/>
</dbReference>
<evidence type="ECO:0000313" key="2">
    <source>
        <dbReference type="EMBL" id="AKU16412.1"/>
    </source>
</evidence>
<dbReference type="PANTHER" id="PTHR48098:SF1">
    <property type="entry name" value="DIACYLGLYCEROL ACYLTRANSFERASE_MYCOLYLTRANSFERASE AG85A"/>
    <property type="match status" value="1"/>
</dbReference>
<name>A0A0K1JI64_9MICO</name>
<keyword evidence="3" id="KW-1185">Reference proteome</keyword>
<dbReference type="GO" id="GO:0016747">
    <property type="term" value="F:acyltransferase activity, transferring groups other than amino-acyl groups"/>
    <property type="evidence" value="ECO:0007669"/>
    <property type="project" value="TreeGrafter"/>
</dbReference>
<proteinExistence type="predicted"/>
<feature type="chain" id="PRO_5005461896" description="Esterase" evidence="1">
    <location>
        <begin position="19"/>
        <end position="334"/>
    </location>
</feature>
<dbReference type="InterPro" id="IPR050583">
    <property type="entry name" value="Mycobacterial_A85_antigen"/>
</dbReference>